<name>A0ABY4TIZ2_9ACTN</name>
<evidence type="ECO:0008006" key="3">
    <source>
        <dbReference type="Google" id="ProtNLM"/>
    </source>
</evidence>
<evidence type="ECO:0000313" key="2">
    <source>
        <dbReference type="Proteomes" id="UP001056383"/>
    </source>
</evidence>
<accession>A0ABY4TIZ2</accession>
<proteinExistence type="predicted"/>
<dbReference type="RefSeq" id="WP_010473091.1">
    <property type="nucleotide sequence ID" value="NZ_CP095474.1"/>
</dbReference>
<dbReference type="Proteomes" id="UP001056383">
    <property type="component" value="Chromosome"/>
</dbReference>
<keyword evidence="2" id="KW-1185">Reference proteome</keyword>
<organism evidence="1 2">
    <name type="scientific">Streptomyces sudanensis</name>
    <dbReference type="NCBI Taxonomy" id="436397"/>
    <lineage>
        <taxon>Bacteria</taxon>
        <taxon>Bacillati</taxon>
        <taxon>Actinomycetota</taxon>
        <taxon>Actinomycetes</taxon>
        <taxon>Kitasatosporales</taxon>
        <taxon>Streptomycetaceae</taxon>
        <taxon>Streptomyces</taxon>
    </lineage>
</organism>
<gene>
    <name evidence="1" type="ORF">MW084_23830</name>
</gene>
<dbReference type="EMBL" id="CP095474">
    <property type="protein sequence ID" value="URN18476.1"/>
    <property type="molecule type" value="Genomic_DNA"/>
</dbReference>
<protein>
    <recommendedName>
        <fullName evidence="3">DUF222 domain-containing protein</fullName>
    </recommendedName>
</protein>
<reference evidence="1" key="1">
    <citation type="submission" date="2022-04" db="EMBL/GenBank/DDBJ databases">
        <title>Systematic whole-genome sequencing reveals an unexpected diversity among actinomycetoma pathogens and provides insights into their antibacterial susceptibilities.</title>
        <authorList>
            <person name="Watson A.K."/>
            <person name="Kepplinger B."/>
            <person name="Bakhiet S.M."/>
            <person name="Mhmoud N.A."/>
            <person name="Chapman J."/>
            <person name="Allenby N."/>
            <person name="Mickiewicz K."/>
            <person name="Goodfellow M."/>
            <person name="Fahal A.H."/>
            <person name="Errington J."/>
        </authorList>
    </citation>
    <scope>NUCLEOTIDE SEQUENCE</scope>
    <source>
        <strain evidence="1">SD 504</strain>
    </source>
</reference>
<evidence type="ECO:0000313" key="1">
    <source>
        <dbReference type="EMBL" id="URN18476.1"/>
    </source>
</evidence>
<sequence>MDAAGEGRQQLDAVSVLNARRTLLQLLGRAGVPSGEAEELVELVEAGALALAHREIGGSGRTAPGDKGEPYESGWLDGARAVADELGDLAERALRRAVASGPSDASPDPRPPAGRVEVERAKAAVVPLYLSLTTVSDLDPEVSEQVLAAVLGTMGPRERAGYAGRLAEFAEAHRARLERSYAEYGPGSPIAIHGRYSLLHSPASPAVLERLAAAPAALREEWDAAELPPAWLEGLAAAWDSSAGGASG</sequence>